<organism evidence="3 4">
    <name type="scientific">Nannocystis exedens</name>
    <dbReference type="NCBI Taxonomy" id="54"/>
    <lineage>
        <taxon>Bacteria</taxon>
        <taxon>Pseudomonadati</taxon>
        <taxon>Myxococcota</taxon>
        <taxon>Polyangia</taxon>
        <taxon>Nannocystales</taxon>
        <taxon>Nannocystaceae</taxon>
        <taxon>Nannocystis</taxon>
    </lineage>
</organism>
<feature type="signal peptide" evidence="2">
    <location>
        <begin position="1"/>
        <end position="21"/>
    </location>
</feature>
<sequence length="333" mass="34653">MLSRLHTSLLSSLILLGAACGDDGNTSATDTSTGTTDTPTSTDPTTSTTTVDNPTTTTTTTDDTTTTTTTGEPETTTPTTSTTTGVMPGDCDAPADDADEDGDTIANKDDNCRCDANPNQLDFDGNSVGNVCDAPLTFTIADGAPPEFNTLATNATASQLIAMCQFPVNMVVTGGQVEVSLDDEGTGKIYAATINIADTPQLECDIPFIVNVKLVIKDLVITGPDPFTVGFPFTVDDHNSGTITGMMDMIHNIIVNGIIDVQESSNEMLAMPGESPLEDVPGSFPAGNVTVADGGEQVTIDFANGNHVVFMQTTRGGLEIKLTGLTGKLRLRK</sequence>
<feature type="compositionally biased region" description="Low complexity" evidence="1">
    <location>
        <begin position="24"/>
        <end position="85"/>
    </location>
</feature>
<evidence type="ECO:0000313" key="3">
    <source>
        <dbReference type="EMBL" id="SFE82154.1"/>
    </source>
</evidence>
<dbReference type="Proteomes" id="UP000199400">
    <property type="component" value="Unassembled WGS sequence"/>
</dbReference>
<reference evidence="4" key="1">
    <citation type="submission" date="2016-10" db="EMBL/GenBank/DDBJ databases">
        <authorList>
            <person name="Varghese N."/>
            <person name="Submissions S."/>
        </authorList>
    </citation>
    <scope>NUCLEOTIDE SEQUENCE [LARGE SCALE GENOMIC DNA]</scope>
    <source>
        <strain evidence="4">ATCC 25963</strain>
    </source>
</reference>
<accession>A0A1I2DNG8</accession>
<feature type="chain" id="PRO_5011549390" evidence="2">
    <location>
        <begin position="22"/>
        <end position="333"/>
    </location>
</feature>
<dbReference type="STRING" id="54.SAMN02745121_05645"/>
<gene>
    <name evidence="3" type="ORF">SAMN02745121_05645</name>
</gene>
<keyword evidence="2" id="KW-0732">Signal</keyword>
<evidence type="ECO:0000313" key="4">
    <source>
        <dbReference type="Proteomes" id="UP000199400"/>
    </source>
</evidence>
<feature type="compositionally biased region" description="Acidic residues" evidence="1">
    <location>
        <begin position="93"/>
        <end position="103"/>
    </location>
</feature>
<dbReference type="EMBL" id="FOMX01000020">
    <property type="protein sequence ID" value="SFE82154.1"/>
    <property type="molecule type" value="Genomic_DNA"/>
</dbReference>
<evidence type="ECO:0000256" key="1">
    <source>
        <dbReference type="SAM" id="MobiDB-lite"/>
    </source>
</evidence>
<name>A0A1I2DNG8_9BACT</name>
<feature type="region of interest" description="Disordered" evidence="1">
    <location>
        <begin position="24"/>
        <end position="104"/>
    </location>
</feature>
<dbReference type="PROSITE" id="PS51257">
    <property type="entry name" value="PROKAR_LIPOPROTEIN"/>
    <property type="match status" value="1"/>
</dbReference>
<protein>
    <submittedName>
        <fullName evidence="3">Uncharacterized protein</fullName>
    </submittedName>
</protein>
<evidence type="ECO:0000256" key="2">
    <source>
        <dbReference type="SAM" id="SignalP"/>
    </source>
</evidence>
<dbReference type="AlphaFoldDB" id="A0A1I2DNG8"/>
<keyword evidence="4" id="KW-1185">Reference proteome</keyword>
<proteinExistence type="predicted"/>